<proteinExistence type="predicted"/>
<dbReference type="InterPro" id="IPR001810">
    <property type="entry name" value="F-box_dom"/>
</dbReference>
<gene>
    <name evidence="3" type="ORF">MYCIT1_LOCUS38070</name>
</gene>
<feature type="coiled-coil region" evidence="1">
    <location>
        <begin position="10"/>
        <end position="37"/>
    </location>
</feature>
<dbReference type="InterPro" id="IPR036047">
    <property type="entry name" value="F-box-like_dom_sf"/>
</dbReference>
<dbReference type="SUPFAM" id="SSF52047">
    <property type="entry name" value="RNI-like"/>
    <property type="match status" value="1"/>
</dbReference>
<dbReference type="AlphaFoldDB" id="A0AAD2I097"/>
<dbReference type="EMBL" id="CAVNYO010000480">
    <property type="protein sequence ID" value="CAK5284674.1"/>
    <property type="molecule type" value="Genomic_DNA"/>
</dbReference>
<protein>
    <recommendedName>
        <fullName evidence="2">F-box domain-containing protein</fullName>
    </recommendedName>
</protein>
<evidence type="ECO:0000256" key="1">
    <source>
        <dbReference type="SAM" id="Coils"/>
    </source>
</evidence>
<dbReference type="Pfam" id="PF12937">
    <property type="entry name" value="F-box-like"/>
    <property type="match status" value="1"/>
</dbReference>
<name>A0AAD2I097_9AGAR</name>
<organism evidence="3 4">
    <name type="scientific">Mycena citricolor</name>
    <dbReference type="NCBI Taxonomy" id="2018698"/>
    <lineage>
        <taxon>Eukaryota</taxon>
        <taxon>Fungi</taxon>
        <taxon>Dikarya</taxon>
        <taxon>Basidiomycota</taxon>
        <taxon>Agaricomycotina</taxon>
        <taxon>Agaricomycetes</taxon>
        <taxon>Agaricomycetidae</taxon>
        <taxon>Agaricales</taxon>
        <taxon>Marasmiineae</taxon>
        <taxon>Mycenaceae</taxon>
        <taxon>Mycena</taxon>
    </lineage>
</organism>
<dbReference type="InterPro" id="IPR032675">
    <property type="entry name" value="LRR_dom_sf"/>
</dbReference>
<evidence type="ECO:0000259" key="2">
    <source>
        <dbReference type="Pfam" id="PF12937"/>
    </source>
</evidence>
<dbReference type="Gene3D" id="3.80.10.10">
    <property type="entry name" value="Ribonuclease Inhibitor"/>
    <property type="match status" value="1"/>
</dbReference>
<feature type="domain" description="F-box" evidence="2">
    <location>
        <begin position="46"/>
        <end position="96"/>
    </location>
</feature>
<keyword evidence="1" id="KW-0175">Coiled coil</keyword>
<comment type="caution">
    <text evidence="3">The sequence shown here is derived from an EMBL/GenBank/DDBJ whole genome shotgun (WGS) entry which is preliminary data.</text>
</comment>
<dbReference type="Gene3D" id="1.20.1280.50">
    <property type="match status" value="1"/>
</dbReference>
<keyword evidence="4" id="KW-1185">Reference proteome</keyword>
<evidence type="ECO:0000313" key="4">
    <source>
        <dbReference type="Proteomes" id="UP001295794"/>
    </source>
</evidence>
<dbReference type="Proteomes" id="UP001295794">
    <property type="component" value="Unassembled WGS sequence"/>
</dbReference>
<dbReference type="SUPFAM" id="SSF81383">
    <property type="entry name" value="F-box domain"/>
    <property type="match status" value="1"/>
</dbReference>
<accession>A0AAD2I097</accession>
<reference evidence="3" key="1">
    <citation type="submission" date="2023-11" db="EMBL/GenBank/DDBJ databases">
        <authorList>
            <person name="De Vega J J."/>
            <person name="De Vega J J."/>
        </authorList>
    </citation>
    <scope>NUCLEOTIDE SEQUENCE</scope>
</reference>
<sequence length="495" mass="55797">MNTLELRKRISALNRSISILQDQLRVLEAEKADLATLLCRSTYPVETLPPEIIAQIFSHYIAALDKPTLSPALLGVCRTWRQVALGTPGLWNDIFVSSDHPQPDALLERWVERTGPHIPPDLDLDLDTMPRTMEAVLAVLGAHASRCRRLVLRMSMPSTFSLAPGSGSGSWEELEELDVFVRSYWGAAVLSPVTELFCAPRLRRVRVDGFPATELVLPWTQITSLTLRKQSLAQCLMVISQTRQLEVLHVSLTNLVTRHRPISLVLPALRRLKIYRDVTPSILEYMTLPQLTDLDIGGHVDGVIPLVTRSGCTITHLRLSRMGTEEDSICACLGALPGLTHLVVASPSAEFFSKFLQILADPSYHTEDPPVVLIPMLQSLVLKNCEPNPGLRSVLLLIDTRCRQREGSAFPTALLRTFRATFWAEEYDEYNDEDEDEHIKDSKLAIKKLMREEISLQLDMPQSWQSHDLNWHRVSVGLFSLRVSCLQIERLKRLD</sequence>
<evidence type="ECO:0000313" key="3">
    <source>
        <dbReference type="EMBL" id="CAK5284674.1"/>
    </source>
</evidence>